<reference evidence="2" key="1">
    <citation type="submission" date="2017-11" db="EMBL/GenBank/DDBJ databases">
        <authorList>
            <person name="Lima N.C."/>
            <person name="Parody-Merino A.M."/>
            <person name="Battley P.F."/>
            <person name="Fidler A.E."/>
            <person name="Prosdocimi F."/>
        </authorList>
    </citation>
    <scope>NUCLEOTIDE SEQUENCE [LARGE SCALE GENOMIC DNA]</scope>
</reference>
<name>A0A2I0TLK1_LIMLA</name>
<dbReference type="Proteomes" id="UP000233556">
    <property type="component" value="Unassembled WGS sequence"/>
</dbReference>
<reference evidence="2" key="2">
    <citation type="submission" date="2017-12" db="EMBL/GenBank/DDBJ databases">
        <title>Genome sequence of the Bar-tailed Godwit (Limosa lapponica baueri).</title>
        <authorList>
            <person name="Lima N.C.B."/>
            <person name="Parody-Merino A.M."/>
            <person name="Battley P.F."/>
            <person name="Fidler A.E."/>
            <person name="Prosdocimi F."/>
        </authorList>
    </citation>
    <scope>NUCLEOTIDE SEQUENCE [LARGE SCALE GENOMIC DNA]</scope>
</reference>
<dbReference type="AlphaFoldDB" id="A0A2I0TLK1"/>
<keyword evidence="2" id="KW-1185">Reference proteome</keyword>
<sequence>MCRGAIVLRDMAMSCSKGDWPPQAAGKENTALALSMNQLSQSDHKASGEQPKKLRLQCCTSCIDLHFRSLIKRKAGSSRIHTNYD</sequence>
<protein>
    <submittedName>
        <fullName evidence="1">Uncharacterized protein</fullName>
    </submittedName>
</protein>
<proteinExistence type="predicted"/>
<dbReference type="EMBL" id="KZ508876">
    <property type="protein sequence ID" value="PKU34694.1"/>
    <property type="molecule type" value="Genomic_DNA"/>
</dbReference>
<gene>
    <name evidence="1" type="ORF">llap_15000</name>
</gene>
<evidence type="ECO:0000313" key="2">
    <source>
        <dbReference type="Proteomes" id="UP000233556"/>
    </source>
</evidence>
<accession>A0A2I0TLK1</accession>
<evidence type="ECO:0000313" key="1">
    <source>
        <dbReference type="EMBL" id="PKU34694.1"/>
    </source>
</evidence>
<organism evidence="1 2">
    <name type="scientific">Limosa lapponica baueri</name>
    <dbReference type="NCBI Taxonomy" id="1758121"/>
    <lineage>
        <taxon>Eukaryota</taxon>
        <taxon>Metazoa</taxon>
        <taxon>Chordata</taxon>
        <taxon>Craniata</taxon>
        <taxon>Vertebrata</taxon>
        <taxon>Euteleostomi</taxon>
        <taxon>Archelosauria</taxon>
        <taxon>Archosauria</taxon>
        <taxon>Dinosauria</taxon>
        <taxon>Saurischia</taxon>
        <taxon>Theropoda</taxon>
        <taxon>Coelurosauria</taxon>
        <taxon>Aves</taxon>
        <taxon>Neognathae</taxon>
        <taxon>Neoaves</taxon>
        <taxon>Charadriiformes</taxon>
        <taxon>Scolopacidae</taxon>
        <taxon>Limosa</taxon>
    </lineage>
</organism>